<protein>
    <submittedName>
        <fullName evidence="1">Uncharacterized protein</fullName>
    </submittedName>
</protein>
<keyword evidence="2" id="KW-1185">Reference proteome</keyword>
<dbReference type="EMBL" id="CP036279">
    <property type="protein sequence ID" value="QDU63941.1"/>
    <property type="molecule type" value="Genomic_DNA"/>
</dbReference>
<evidence type="ECO:0000313" key="2">
    <source>
        <dbReference type="Proteomes" id="UP000317093"/>
    </source>
</evidence>
<dbReference type="Proteomes" id="UP000317093">
    <property type="component" value="Chromosome"/>
</dbReference>
<sequence length="92" mass="10304">MIHELKVDLDDNKGVRHQANLRSSKTGFNGSIQLRFSPRERFTVSCLGRQNTVIIHTGERQIALPLDELTRLVAREFGQEDDAAPTTNPSST</sequence>
<dbReference type="RefSeq" id="WP_145261785.1">
    <property type="nucleotide sequence ID" value="NZ_CP036279.1"/>
</dbReference>
<dbReference type="KEGG" id="knv:Pan216_48220"/>
<proteinExistence type="predicted"/>
<accession>A0A518BAD3</accession>
<organism evidence="1 2">
    <name type="scientific">Kolteria novifilia</name>
    <dbReference type="NCBI Taxonomy" id="2527975"/>
    <lineage>
        <taxon>Bacteria</taxon>
        <taxon>Pseudomonadati</taxon>
        <taxon>Planctomycetota</taxon>
        <taxon>Planctomycetia</taxon>
        <taxon>Kolteriales</taxon>
        <taxon>Kolteriaceae</taxon>
        <taxon>Kolteria</taxon>
    </lineage>
</organism>
<gene>
    <name evidence="1" type="ORF">Pan216_48220</name>
</gene>
<dbReference type="AlphaFoldDB" id="A0A518BAD3"/>
<evidence type="ECO:0000313" key="1">
    <source>
        <dbReference type="EMBL" id="QDU63941.1"/>
    </source>
</evidence>
<reference evidence="1 2" key="1">
    <citation type="submission" date="2019-02" db="EMBL/GenBank/DDBJ databases">
        <title>Deep-cultivation of Planctomycetes and their phenomic and genomic characterization uncovers novel biology.</title>
        <authorList>
            <person name="Wiegand S."/>
            <person name="Jogler M."/>
            <person name="Boedeker C."/>
            <person name="Pinto D."/>
            <person name="Vollmers J."/>
            <person name="Rivas-Marin E."/>
            <person name="Kohn T."/>
            <person name="Peeters S.H."/>
            <person name="Heuer A."/>
            <person name="Rast P."/>
            <person name="Oberbeckmann S."/>
            <person name="Bunk B."/>
            <person name="Jeske O."/>
            <person name="Meyerdierks A."/>
            <person name="Storesund J.E."/>
            <person name="Kallscheuer N."/>
            <person name="Luecker S."/>
            <person name="Lage O.M."/>
            <person name="Pohl T."/>
            <person name="Merkel B.J."/>
            <person name="Hornburger P."/>
            <person name="Mueller R.-W."/>
            <person name="Bruemmer F."/>
            <person name="Labrenz M."/>
            <person name="Spormann A.M."/>
            <person name="Op den Camp H."/>
            <person name="Overmann J."/>
            <person name="Amann R."/>
            <person name="Jetten M.S.M."/>
            <person name="Mascher T."/>
            <person name="Medema M.H."/>
            <person name="Devos D.P."/>
            <person name="Kaster A.-K."/>
            <person name="Ovreas L."/>
            <person name="Rohde M."/>
            <person name="Galperin M.Y."/>
            <person name="Jogler C."/>
        </authorList>
    </citation>
    <scope>NUCLEOTIDE SEQUENCE [LARGE SCALE GENOMIC DNA]</scope>
    <source>
        <strain evidence="1 2">Pan216</strain>
    </source>
</reference>
<name>A0A518BAD3_9BACT</name>